<sequence>MTKHEHSECLGCALANKALPVQVVYENEFVCCILDHDPFNEGHTLILPKKHFRFVDEFDTETANAVMNAAQLMSKAIKKMYKPDGITVCQNGGAFDELSHYHMHVVPRYSNQSFASFFTEEPWDNEDLKEKLPVTRKELAKVISELLA</sequence>
<evidence type="ECO:0000313" key="6">
    <source>
        <dbReference type="Proteomes" id="UP001152173"/>
    </source>
</evidence>
<gene>
    <name evidence="5" type="ORF">M9R32_12025</name>
</gene>
<comment type="caution">
    <text evidence="5">The sequence shown here is derived from an EMBL/GenBank/DDBJ whole genome shotgun (WGS) entry which is preliminary data.</text>
</comment>
<dbReference type="SUPFAM" id="SSF54197">
    <property type="entry name" value="HIT-like"/>
    <property type="match status" value="1"/>
</dbReference>
<dbReference type="InterPro" id="IPR011146">
    <property type="entry name" value="HIT-like"/>
</dbReference>
<feature type="domain" description="HIT" evidence="4">
    <location>
        <begin position="10"/>
        <end position="115"/>
    </location>
</feature>
<dbReference type="PRINTS" id="PR00332">
    <property type="entry name" value="HISTRIAD"/>
</dbReference>
<evidence type="ECO:0000256" key="2">
    <source>
        <dbReference type="PIRSR" id="PIRSR601310-3"/>
    </source>
</evidence>
<organism evidence="5 6">
    <name type="scientific">Paenisporosarcina quisquiliarum</name>
    <dbReference type="NCBI Taxonomy" id="365346"/>
    <lineage>
        <taxon>Bacteria</taxon>
        <taxon>Bacillati</taxon>
        <taxon>Bacillota</taxon>
        <taxon>Bacilli</taxon>
        <taxon>Bacillales</taxon>
        <taxon>Caryophanaceae</taxon>
        <taxon>Paenisporosarcina</taxon>
    </lineage>
</organism>
<dbReference type="GO" id="GO:0003824">
    <property type="term" value="F:catalytic activity"/>
    <property type="evidence" value="ECO:0007669"/>
    <property type="project" value="InterPro"/>
</dbReference>
<feature type="short sequence motif" description="Histidine triad motif" evidence="2 3">
    <location>
        <begin position="100"/>
        <end position="104"/>
    </location>
</feature>
<dbReference type="PROSITE" id="PS51084">
    <property type="entry name" value="HIT_2"/>
    <property type="match status" value="1"/>
</dbReference>
<dbReference type="GO" id="GO:0009117">
    <property type="term" value="P:nucleotide metabolic process"/>
    <property type="evidence" value="ECO:0007669"/>
    <property type="project" value="TreeGrafter"/>
</dbReference>
<dbReference type="PANTHER" id="PTHR46648:SF1">
    <property type="entry name" value="ADENOSINE 5'-MONOPHOSPHORAMIDASE HNT1"/>
    <property type="match status" value="1"/>
</dbReference>
<evidence type="ECO:0000313" key="5">
    <source>
        <dbReference type="EMBL" id="MCZ8537913.1"/>
    </source>
</evidence>
<dbReference type="AlphaFoldDB" id="A0A9X3LHB3"/>
<name>A0A9X3LHB3_9BACL</name>
<dbReference type="PANTHER" id="PTHR46648">
    <property type="entry name" value="HIT FAMILY PROTEIN 1"/>
    <property type="match status" value="1"/>
</dbReference>
<evidence type="ECO:0000259" key="4">
    <source>
        <dbReference type="PROSITE" id="PS51084"/>
    </source>
</evidence>
<protein>
    <submittedName>
        <fullName evidence="5">HIT family protein</fullName>
    </submittedName>
</protein>
<dbReference type="InterPro" id="IPR036265">
    <property type="entry name" value="HIT-like_sf"/>
</dbReference>
<proteinExistence type="predicted"/>
<evidence type="ECO:0000256" key="1">
    <source>
        <dbReference type="PIRSR" id="PIRSR601310-1"/>
    </source>
</evidence>
<dbReference type="RefSeq" id="WP_269926981.1">
    <property type="nucleotide sequence ID" value="NZ_JAMKBJ010000010.1"/>
</dbReference>
<dbReference type="InterPro" id="IPR001310">
    <property type="entry name" value="Histidine_triad_HIT"/>
</dbReference>
<dbReference type="EMBL" id="JAMKBJ010000010">
    <property type="protein sequence ID" value="MCZ8537913.1"/>
    <property type="molecule type" value="Genomic_DNA"/>
</dbReference>
<dbReference type="Proteomes" id="UP001152173">
    <property type="component" value="Unassembled WGS sequence"/>
</dbReference>
<accession>A0A9X3LHB3</accession>
<dbReference type="Gene3D" id="3.30.428.10">
    <property type="entry name" value="HIT-like"/>
    <property type="match status" value="1"/>
</dbReference>
<feature type="active site" description="Tele-AMP-histidine intermediate" evidence="1">
    <location>
        <position position="102"/>
    </location>
</feature>
<reference evidence="5" key="1">
    <citation type="submission" date="2022-05" db="EMBL/GenBank/DDBJ databases">
        <authorList>
            <person name="Colautti A."/>
            <person name="Iacumin L."/>
        </authorList>
    </citation>
    <scope>NUCLEOTIDE SEQUENCE</scope>
    <source>
        <strain evidence="5">SK 55</strain>
    </source>
</reference>
<keyword evidence="6" id="KW-1185">Reference proteome</keyword>
<evidence type="ECO:0000256" key="3">
    <source>
        <dbReference type="PROSITE-ProRule" id="PRU00464"/>
    </source>
</evidence>
<dbReference type="Pfam" id="PF01230">
    <property type="entry name" value="HIT"/>
    <property type="match status" value="1"/>
</dbReference>